<gene>
    <name evidence="4" type="ORF">L207DRAFT_582684</name>
</gene>
<dbReference type="Pfam" id="PF20237">
    <property type="entry name" value="DUF6594"/>
    <property type="match status" value="1"/>
</dbReference>
<feature type="transmembrane region" description="Helical" evidence="2">
    <location>
        <begin position="253"/>
        <end position="275"/>
    </location>
</feature>
<evidence type="ECO:0000313" key="4">
    <source>
        <dbReference type="EMBL" id="PMD40484.1"/>
    </source>
</evidence>
<keyword evidence="2" id="KW-1133">Transmembrane helix</keyword>
<dbReference type="AlphaFoldDB" id="A0A2J6RPP1"/>
<dbReference type="Proteomes" id="UP000235786">
    <property type="component" value="Unassembled WGS sequence"/>
</dbReference>
<proteinExistence type="predicted"/>
<feature type="transmembrane region" description="Helical" evidence="2">
    <location>
        <begin position="310"/>
        <end position="329"/>
    </location>
</feature>
<keyword evidence="2" id="KW-0472">Membrane</keyword>
<dbReference type="InterPro" id="IPR046529">
    <property type="entry name" value="DUF6594"/>
</dbReference>
<evidence type="ECO:0000256" key="1">
    <source>
        <dbReference type="SAM" id="MobiDB-lite"/>
    </source>
</evidence>
<evidence type="ECO:0000259" key="3">
    <source>
        <dbReference type="Pfam" id="PF20237"/>
    </source>
</evidence>
<protein>
    <recommendedName>
        <fullName evidence="3">DUF6594 domain-containing protein</fullName>
    </recommendedName>
</protein>
<dbReference type="OrthoDB" id="3546297at2759"/>
<keyword evidence="2" id="KW-0812">Transmembrane</keyword>
<dbReference type="EMBL" id="KZ613945">
    <property type="protein sequence ID" value="PMD40484.1"/>
    <property type="molecule type" value="Genomic_DNA"/>
</dbReference>
<feature type="domain" description="DUF6594" evidence="3">
    <location>
        <begin position="217"/>
        <end position="322"/>
    </location>
</feature>
<reference evidence="4 5" key="1">
    <citation type="submission" date="2016-04" db="EMBL/GenBank/DDBJ databases">
        <title>A degradative enzymes factory behind the ericoid mycorrhizal symbiosis.</title>
        <authorList>
            <consortium name="DOE Joint Genome Institute"/>
            <person name="Martino E."/>
            <person name="Morin E."/>
            <person name="Grelet G."/>
            <person name="Kuo A."/>
            <person name="Kohler A."/>
            <person name="Daghino S."/>
            <person name="Barry K."/>
            <person name="Choi C."/>
            <person name="Cichocki N."/>
            <person name="Clum A."/>
            <person name="Copeland A."/>
            <person name="Hainaut M."/>
            <person name="Haridas S."/>
            <person name="Labutti K."/>
            <person name="Lindquist E."/>
            <person name="Lipzen A."/>
            <person name="Khouja H.-R."/>
            <person name="Murat C."/>
            <person name="Ohm R."/>
            <person name="Olson A."/>
            <person name="Spatafora J."/>
            <person name="Veneault-Fourrey C."/>
            <person name="Henrissat B."/>
            <person name="Grigoriev I."/>
            <person name="Martin F."/>
            <person name="Perotto S."/>
        </authorList>
    </citation>
    <scope>NUCLEOTIDE SEQUENCE [LARGE SCALE GENOMIC DNA]</scope>
    <source>
        <strain evidence="4 5">F</strain>
    </source>
</reference>
<organism evidence="4 5">
    <name type="scientific">Hyaloscypha variabilis (strain UAMH 11265 / GT02V1 / F)</name>
    <name type="common">Meliniomyces variabilis</name>
    <dbReference type="NCBI Taxonomy" id="1149755"/>
    <lineage>
        <taxon>Eukaryota</taxon>
        <taxon>Fungi</taxon>
        <taxon>Dikarya</taxon>
        <taxon>Ascomycota</taxon>
        <taxon>Pezizomycotina</taxon>
        <taxon>Leotiomycetes</taxon>
        <taxon>Helotiales</taxon>
        <taxon>Hyaloscyphaceae</taxon>
        <taxon>Hyaloscypha</taxon>
        <taxon>Hyaloscypha variabilis</taxon>
    </lineage>
</organism>
<sequence>MPATPLIVGSPARSAPLSKTSTTKTFETPTPPNPVFCKPAIPHDNPLLATGGITAAPITSLADTRHPALDGVEKAPEIDEKFEEEKRAFLEKYDPGEPDIPVTQLDDVNMRRRMMRMLYIDNLLWANARLQRHVWIAASGKDVYKDLHTADRHDGLHDDLVRYTQALQSLDYWRSSMVQTQSVLTPPNYDNYGRILATLECASYHEKDPASIAMITKVSASLFEELADFSRSHEAAQIDKAQNTKAKHRKRRLLNRMAMATFGGLTLIVPMLIMVMDPRKLTTIVTTSVFTLAIGLILAFWMDEAESKDMIAATAAYAAVLVVFVGSGSNL</sequence>
<name>A0A2J6RPP1_HYAVF</name>
<evidence type="ECO:0000256" key="2">
    <source>
        <dbReference type="SAM" id="Phobius"/>
    </source>
</evidence>
<keyword evidence="5" id="KW-1185">Reference proteome</keyword>
<evidence type="ECO:0000313" key="5">
    <source>
        <dbReference type="Proteomes" id="UP000235786"/>
    </source>
</evidence>
<feature type="transmembrane region" description="Helical" evidence="2">
    <location>
        <begin position="281"/>
        <end position="301"/>
    </location>
</feature>
<accession>A0A2J6RPP1</accession>
<feature type="region of interest" description="Disordered" evidence="1">
    <location>
        <begin position="1"/>
        <end position="32"/>
    </location>
</feature>